<dbReference type="InterPro" id="IPR052189">
    <property type="entry name" value="L-asp_N-monooxygenase_NS-form"/>
</dbReference>
<gene>
    <name evidence="2" type="ORF">FHW16_003756</name>
</gene>
<dbReference type="InterPro" id="IPR036188">
    <property type="entry name" value="FAD/NAD-bd_sf"/>
</dbReference>
<dbReference type="PANTHER" id="PTHR40254:SF1">
    <property type="entry name" value="BLR0577 PROTEIN"/>
    <property type="match status" value="1"/>
</dbReference>
<feature type="domain" description="FAD-dependent urate hydroxylase HpyO/Asp monooxygenase CreE-like FAD/NAD(P)-binding" evidence="1">
    <location>
        <begin position="12"/>
        <end position="166"/>
    </location>
</feature>
<dbReference type="InterPro" id="IPR038732">
    <property type="entry name" value="HpyO/CreE_NAD-binding"/>
</dbReference>
<organism evidence="2 3">
    <name type="scientific">Phyllobacterium myrsinacearum</name>
    <dbReference type="NCBI Taxonomy" id="28101"/>
    <lineage>
        <taxon>Bacteria</taxon>
        <taxon>Pseudomonadati</taxon>
        <taxon>Pseudomonadota</taxon>
        <taxon>Alphaproteobacteria</taxon>
        <taxon>Hyphomicrobiales</taxon>
        <taxon>Phyllobacteriaceae</taxon>
        <taxon>Phyllobacterium</taxon>
    </lineage>
</organism>
<dbReference type="Pfam" id="PF13454">
    <property type="entry name" value="NAD_binding_9"/>
    <property type="match status" value="1"/>
</dbReference>
<dbReference type="RefSeq" id="WP_182550700.1">
    <property type="nucleotide sequence ID" value="NZ_JACGXN010000006.1"/>
</dbReference>
<dbReference type="Proteomes" id="UP000549052">
    <property type="component" value="Unassembled WGS sequence"/>
</dbReference>
<protein>
    <submittedName>
        <fullName evidence="2">Putative NAD(P)/FAD-binding protein YdhS</fullName>
    </submittedName>
</protein>
<name>A0A839EUE7_9HYPH</name>
<evidence type="ECO:0000313" key="3">
    <source>
        <dbReference type="Proteomes" id="UP000549052"/>
    </source>
</evidence>
<evidence type="ECO:0000313" key="2">
    <source>
        <dbReference type="EMBL" id="MBA8880037.1"/>
    </source>
</evidence>
<dbReference type="Gene3D" id="3.50.50.60">
    <property type="entry name" value="FAD/NAD(P)-binding domain"/>
    <property type="match status" value="1"/>
</dbReference>
<keyword evidence="3" id="KW-1185">Reference proteome</keyword>
<dbReference type="SUPFAM" id="SSF51905">
    <property type="entry name" value="FAD/NAD(P)-binding domain"/>
    <property type="match status" value="1"/>
</dbReference>
<evidence type="ECO:0000259" key="1">
    <source>
        <dbReference type="Pfam" id="PF13454"/>
    </source>
</evidence>
<dbReference type="EMBL" id="JACGXN010000006">
    <property type="protein sequence ID" value="MBA8880037.1"/>
    <property type="molecule type" value="Genomic_DNA"/>
</dbReference>
<sequence length="475" mass="51746">MDASFAPPRSIVIIGGGFAGSVAALKLFDHTTVPLAISIIERRSELGRGVAYSTTEPVHLVNGPARIFSLYPDDPEHLVRWLQDHGAENGWIPPDDVADSSPPRWLFGTYVQAELQHAISRAGQYSTLRHIQASATEIRTELNSVQVSISTGTTVFADEAILALGAFQGEPSDVEAAVTDHPAFVGNPWNPQALDRLVNAKNLLLVGSSLSMVDVVASMEMRGYRGHYHVLSRRGQVVDGRRDAEPWHDFLSEKPLPVTARTLLSLVKSERRAVAAAGQDWQALPVAIRPHILALWQGASDSERLRFNRHLRPFWDVTAHRSAPPSHHSVANAKKEGRLTSAAGRIQAFEPEDTGIAAVIRRRSTGKTERITFDGVVNCRGHQQHDWRKIPDPFIRYLLASGEVRPHGTGFGIDATSNGAVINANGQVHGNLHAIGHPLRGVAWESSSITEQLAQAIALAERLLSKVSMKRAAAS</sequence>
<reference evidence="2 3" key="1">
    <citation type="submission" date="2020-07" db="EMBL/GenBank/DDBJ databases">
        <title>Genomic Encyclopedia of Type Strains, Phase IV (KMG-V): Genome sequencing to study the core and pangenomes of soil and plant-associated prokaryotes.</title>
        <authorList>
            <person name="Whitman W."/>
        </authorList>
    </citation>
    <scope>NUCLEOTIDE SEQUENCE [LARGE SCALE GENOMIC DNA]</scope>
    <source>
        <strain evidence="2 3">AN3</strain>
    </source>
</reference>
<accession>A0A839EUE7</accession>
<proteinExistence type="predicted"/>
<comment type="caution">
    <text evidence="2">The sequence shown here is derived from an EMBL/GenBank/DDBJ whole genome shotgun (WGS) entry which is preliminary data.</text>
</comment>
<dbReference type="PANTHER" id="PTHR40254">
    <property type="entry name" value="BLR0577 PROTEIN"/>
    <property type="match status" value="1"/>
</dbReference>
<dbReference type="AlphaFoldDB" id="A0A839EUE7"/>